<dbReference type="EMBL" id="SHDO01000010">
    <property type="protein sequence ID" value="MBX6980464.1"/>
    <property type="molecule type" value="Genomic_DNA"/>
</dbReference>
<evidence type="ECO:0000313" key="2">
    <source>
        <dbReference type="EMBL" id="MBX6980464.1"/>
    </source>
</evidence>
<gene>
    <name evidence="2" type="ORF">EX242_09335</name>
</gene>
<evidence type="ECO:0000256" key="1">
    <source>
        <dbReference type="SAM" id="SignalP"/>
    </source>
</evidence>
<feature type="signal peptide" evidence="1">
    <location>
        <begin position="1"/>
        <end position="23"/>
    </location>
</feature>
<feature type="chain" id="PRO_5044474900" description="Outer membrane protein assembly factor BamE" evidence="1">
    <location>
        <begin position="24"/>
        <end position="129"/>
    </location>
</feature>
<dbReference type="RefSeq" id="WP_131679899.1">
    <property type="nucleotide sequence ID" value="NZ_CP139429.1"/>
</dbReference>
<evidence type="ECO:0008006" key="4">
    <source>
        <dbReference type="Google" id="ProtNLM"/>
    </source>
</evidence>
<keyword evidence="1" id="KW-0732">Signal</keyword>
<protein>
    <recommendedName>
        <fullName evidence="4">Outer membrane protein assembly factor BamE</fullName>
    </recommendedName>
</protein>
<dbReference type="PROSITE" id="PS51257">
    <property type="entry name" value="PROKAR_LIPOPROTEIN"/>
    <property type="match status" value="1"/>
</dbReference>
<evidence type="ECO:0000313" key="3">
    <source>
        <dbReference type="Proteomes" id="UP000824410"/>
    </source>
</evidence>
<accession>A0AAP2NVN3</accession>
<comment type="caution">
    <text evidence="2">The sequence shown here is derived from an EMBL/GenBank/DDBJ whole genome shotgun (WGS) entry which is preliminary data.</text>
</comment>
<proteinExistence type="predicted"/>
<dbReference type="Proteomes" id="UP000824410">
    <property type="component" value="Unassembled WGS sequence"/>
</dbReference>
<name>A0AAP2NVN3_PRORE</name>
<reference evidence="2" key="1">
    <citation type="submission" date="2019-02" db="EMBL/GenBank/DDBJ databases">
        <title>Genomic characterization of isolates from hospital effluents in KZN, South Africa.</title>
        <authorList>
            <person name="Ntshobeni N."/>
            <person name="Allam M."/>
            <person name="Ismail A."/>
            <person name="Amoako D."/>
            <person name="Essack S."/>
            <person name="Chenia H."/>
        </authorList>
    </citation>
    <scope>NUCLEOTIDE SEQUENCE</scope>
    <source>
        <strain evidence="2">AFE97_S1</strain>
    </source>
</reference>
<organism evidence="2 3">
    <name type="scientific">Providencia rettgeri</name>
    <dbReference type="NCBI Taxonomy" id="587"/>
    <lineage>
        <taxon>Bacteria</taxon>
        <taxon>Pseudomonadati</taxon>
        <taxon>Pseudomonadota</taxon>
        <taxon>Gammaproteobacteria</taxon>
        <taxon>Enterobacterales</taxon>
        <taxon>Morganellaceae</taxon>
        <taxon>Providencia</taxon>
    </lineage>
</organism>
<sequence>MKKLLLAGLVGLTVSLIAGCASSGNHSIKNETQESIDSKLVKGKTTKEEVKLIFGNPGATTYNSETGEQWIYTLANTQIKGTTLIPFYGLFDGGADSQVKQLIVIFKDGVVDKYILSDSAIETKSGLLN</sequence>
<dbReference type="AlphaFoldDB" id="A0AAP2NVN3"/>